<dbReference type="EMBL" id="DF977447">
    <property type="protein sequence ID" value="GAP83437.2"/>
    <property type="molecule type" value="Genomic_DNA"/>
</dbReference>
<name>A0A1S7ULW7_ROSNE</name>
<sequence length="537" mass="60931">MSTTNPVEDFFKSLVDPVTNCEPNAPYSIYRLIDAMTVFTKQPLSDDPDHKFLLRHAKENFGTAEVNACYFLQQVANLAVQKPANRKDKSRKAYQLKFFRWLALGMKKETFPFPTGVPEGLPSTTKISALVCTTSCAACGKSGANMRCPVCTFQDEEHVLNKTAYCNKKCAADHAVAHKRVCDNRIALYRAIKLFDHILIAVEEASYVYPIRHVQEKGGILYLMDDTWDRAAMTGRPIFTPLPKDQIFEKYRRAVLLWGKSKEITNTLIQLIRYIFNPICIRMEVVDSQPRNVIRPLCQVSAGRSLNAALYQRHRSLKLTLASGEEYAVDPMAAQFGWRETLAPWAAWSSLRTSSRSVEALRPASLAEAAARTSLVSDCPLELAQQDYRAEMIDSIIVELEVFMALSSYGSPQPPPSPPPPPGSQRQNMMWMYPGCVGAFGKALKAHPDEYRHIKDEVMTIIDYATCISRLSTRRNTFRLWMGPAPQFDVYIAKKNVKALKKIWFTRTEYDRLKISGQDMKKLWHKRMTGKVDMEAD</sequence>
<gene>
    <name evidence="2" type="ORF">SAMD00023353_0202040</name>
</gene>
<evidence type="ECO:0000256" key="1">
    <source>
        <dbReference type="SAM" id="MobiDB-lite"/>
    </source>
</evidence>
<dbReference type="Proteomes" id="UP000054516">
    <property type="component" value="Unassembled WGS sequence"/>
</dbReference>
<dbReference type="AlphaFoldDB" id="A0A1S7ULW7"/>
<accession>A0A1S7ULW7</accession>
<dbReference type="STRING" id="77044.A0A1S7ULW7"/>
<dbReference type="OrthoDB" id="432970at2759"/>
<reference evidence="2" key="1">
    <citation type="submission" date="2016-03" db="EMBL/GenBank/DDBJ databases">
        <title>Draft genome sequence of Rosellinia necatrix.</title>
        <authorList>
            <person name="Kanematsu S."/>
        </authorList>
    </citation>
    <scope>NUCLEOTIDE SEQUENCE [LARGE SCALE GENOMIC DNA]</scope>
    <source>
        <strain evidence="2">W97</strain>
    </source>
</reference>
<feature type="compositionally biased region" description="Pro residues" evidence="1">
    <location>
        <begin position="412"/>
        <end position="423"/>
    </location>
</feature>
<evidence type="ECO:0000313" key="3">
    <source>
        <dbReference type="Proteomes" id="UP000054516"/>
    </source>
</evidence>
<protein>
    <submittedName>
        <fullName evidence="2">Putative set domain-containing protein 5 protein</fullName>
    </submittedName>
</protein>
<feature type="region of interest" description="Disordered" evidence="1">
    <location>
        <begin position="409"/>
        <end position="428"/>
    </location>
</feature>
<keyword evidence="3" id="KW-1185">Reference proteome</keyword>
<evidence type="ECO:0000313" key="2">
    <source>
        <dbReference type="EMBL" id="GAP83437.2"/>
    </source>
</evidence>
<proteinExistence type="predicted"/>
<organism evidence="2">
    <name type="scientific">Rosellinia necatrix</name>
    <name type="common">White root-rot fungus</name>
    <dbReference type="NCBI Taxonomy" id="77044"/>
    <lineage>
        <taxon>Eukaryota</taxon>
        <taxon>Fungi</taxon>
        <taxon>Dikarya</taxon>
        <taxon>Ascomycota</taxon>
        <taxon>Pezizomycotina</taxon>
        <taxon>Sordariomycetes</taxon>
        <taxon>Xylariomycetidae</taxon>
        <taxon>Xylariales</taxon>
        <taxon>Xylariaceae</taxon>
        <taxon>Rosellinia</taxon>
    </lineage>
</organism>